<proteinExistence type="predicted"/>
<keyword evidence="2" id="KW-1185">Reference proteome</keyword>
<name>A0A3P7IX17_STRVU</name>
<dbReference type="PROSITE" id="PS51257">
    <property type="entry name" value="PROKAR_LIPOPROTEIN"/>
    <property type="match status" value="1"/>
</dbReference>
<dbReference type="EMBL" id="UYYB01009949">
    <property type="protein sequence ID" value="VDM68777.1"/>
    <property type="molecule type" value="Genomic_DNA"/>
</dbReference>
<sequence>MVHKQRKFNISLVISSLLSCKCIFSRSTRFPVWTTWSIIVKNKMSSW</sequence>
<reference evidence="1 2" key="1">
    <citation type="submission" date="2018-11" db="EMBL/GenBank/DDBJ databases">
        <authorList>
            <consortium name="Pathogen Informatics"/>
        </authorList>
    </citation>
    <scope>NUCLEOTIDE SEQUENCE [LARGE SCALE GENOMIC DNA]</scope>
</reference>
<protein>
    <submittedName>
        <fullName evidence="1">Uncharacterized protein</fullName>
    </submittedName>
</protein>
<gene>
    <name evidence="1" type="ORF">SVUK_LOCUS3775</name>
</gene>
<organism evidence="1 2">
    <name type="scientific">Strongylus vulgaris</name>
    <name type="common">Blood worm</name>
    <dbReference type="NCBI Taxonomy" id="40348"/>
    <lineage>
        <taxon>Eukaryota</taxon>
        <taxon>Metazoa</taxon>
        <taxon>Ecdysozoa</taxon>
        <taxon>Nematoda</taxon>
        <taxon>Chromadorea</taxon>
        <taxon>Rhabditida</taxon>
        <taxon>Rhabditina</taxon>
        <taxon>Rhabditomorpha</taxon>
        <taxon>Strongyloidea</taxon>
        <taxon>Strongylidae</taxon>
        <taxon>Strongylus</taxon>
    </lineage>
</organism>
<accession>A0A3P7IX17</accession>
<evidence type="ECO:0000313" key="1">
    <source>
        <dbReference type="EMBL" id="VDM68777.1"/>
    </source>
</evidence>
<evidence type="ECO:0000313" key="2">
    <source>
        <dbReference type="Proteomes" id="UP000270094"/>
    </source>
</evidence>
<dbReference type="Proteomes" id="UP000270094">
    <property type="component" value="Unassembled WGS sequence"/>
</dbReference>
<dbReference type="AlphaFoldDB" id="A0A3P7IX17"/>